<feature type="transmembrane region" description="Helical" evidence="1">
    <location>
        <begin position="264"/>
        <end position="283"/>
    </location>
</feature>
<evidence type="ECO:0000256" key="1">
    <source>
        <dbReference type="SAM" id="Phobius"/>
    </source>
</evidence>
<organism evidence="2 3">
    <name type="scientific">Crenothrix polyspora</name>
    <dbReference type="NCBI Taxonomy" id="360316"/>
    <lineage>
        <taxon>Bacteria</taxon>
        <taxon>Pseudomonadati</taxon>
        <taxon>Pseudomonadota</taxon>
        <taxon>Gammaproteobacteria</taxon>
        <taxon>Methylococcales</taxon>
        <taxon>Crenotrichaceae</taxon>
        <taxon>Crenothrix</taxon>
    </lineage>
</organism>
<dbReference type="AlphaFoldDB" id="A0A1R4HKQ1"/>
<dbReference type="PANTHER" id="PTHR34614:SF2">
    <property type="entry name" value="TRANSPOSASE IS4-LIKE DOMAIN-CONTAINING PROTEIN"/>
    <property type="match status" value="1"/>
</dbReference>
<evidence type="ECO:0000313" key="2">
    <source>
        <dbReference type="EMBL" id="SJM96611.1"/>
    </source>
</evidence>
<sequence length="357" mass="39967">MEPLSGNSSDKTSFRQTLNDHIEQLHAGVGLSLVVADSALYTAETLQDLGSFPWVTRVPATVGGTRELILAVSDEWMLDQPERAFTVLGSNYGGVNQRWLIVYTQAARVRAGQTVNKQHLKQSQAEYNAFTALANQTFACVADAQAALAKLQKILKVVTLHDPEIIEVASFSKKGRPRKGQLPDIIRYRIEAGVASVLETRCHKIQAKSCFIIASNQLDEAQLSHEKMLELYTPGQQKVEHGFRFLKDPWFMADTLFLKSPKRIMALMAIMTLCLLVFGALEYRIRQTLAQNKQTFPSQIGAATAKPTARWVFQFFTGIHVLLVDSCREVILNCNEYHHQLINLLGNRYVKLYANSG</sequence>
<reference evidence="3" key="1">
    <citation type="submission" date="2017-02" db="EMBL/GenBank/DDBJ databases">
        <authorList>
            <person name="Daims H."/>
        </authorList>
    </citation>
    <scope>NUCLEOTIDE SEQUENCE [LARGE SCALE GENOMIC DNA]</scope>
</reference>
<keyword evidence="1" id="KW-0812">Transmembrane</keyword>
<proteinExistence type="predicted"/>
<keyword evidence="1" id="KW-0472">Membrane</keyword>
<keyword evidence="1" id="KW-1133">Transmembrane helix</keyword>
<dbReference type="PANTHER" id="PTHR34614">
    <property type="match status" value="1"/>
</dbReference>
<dbReference type="EMBL" id="FUKI01000180">
    <property type="protein sequence ID" value="SJM96611.1"/>
    <property type="molecule type" value="Genomic_DNA"/>
</dbReference>
<dbReference type="Proteomes" id="UP000195667">
    <property type="component" value="Unassembled WGS sequence"/>
</dbReference>
<name>A0A1R4HKQ1_9GAMM</name>
<keyword evidence="3" id="KW-1185">Reference proteome</keyword>
<protein>
    <submittedName>
        <fullName evidence="2">Transposase</fullName>
    </submittedName>
</protein>
<dbReference type="NCBIfam" id="NF033559">
    <property type="entry name" value="transpos_IS1634"/>
    <property type="match status" value="1"/>
</dbReference>
<dbReference type="InterPro" id="IPR047654">
    <property type="entry name" value="IS1634_transpos"/>
</dbReference>
<gene>
    <name evidence="2" type="ORF">CRENPOLYSF1_990001</name>
</gene>
<evidence type="ECO:0000313" key="3">
    <source>
        <dbReference type="Proteomes" id="UP000195667"/>
    </source>
</evidence>
<accession>A0A1R4HKQ1</accession>